<dbReference type="GO" id="GO:0008652">
    <property type="term" value="P:amino acid biosynthetic process"/>
    <property type="evidence" value="ECO:0007669"/>
    <property type="project" value="UniProtKB-KW"/>
</dbReference>
<dbReference type="Pfam" id="PF00275">
    <property type="entry name" value="EPSP_synthase"/>
    <property type="match status" value="2"/>
</dbReference>
<dbReference type="AlphaFoldDB" id="A0A9D1M8C0"/>
<dbReference type="InterPro" id="IPR023193">
    <property type="entry name" value="EPSP_synthase_CS"/>
</dbReference>
<dbReference type="InterPro" id="IPR013792">
    <property type="entry name" value="RNA3'P_cycl/enolpyr_Trfase_a/b"/>
</dbReference>
<feature type="binding site" evidence="7">
    <location>
        <position position="145"/>
    </location>
    <ligand>
        <name>3-phosphoshikimate</name>
        <dbReference type="ChEBI" id="CHEBI:145989"/>
    </ligand>
</feature>
<evidence type="ECO:0000313" key="9">
    <source>
        <dbReference type="EMBL" id="HIU55410.1"/>
    </source>
</evidence>
<comment type="function">
    <text evidence="7">Catalyzes the transfer of the enolpyruvyl moiety of phosphoenolpyruvate (PEP) to the 5-hydroxyl of shikimate-3-phosphate (S3P) to produce enolpyruvyl shikimate-3-phosphate and inorganic phosphate.</text>
</comment>
<dbReference type="PIRSF" id="PIRSF000505">
    <property type="entry name" value="EPSPS"/>
    <property type="match status" value="1"/>
</dbReference>
<dbReference type="Gene3D" id="3.65.10.10">
    <property type="entry name" value="Enolpyruvate transferase domain"/>
    <property type="match status" value="3"/>
</dbReference>
<feature type="domain" description="Enolpyruvate transferase" evidence="8">
    <location>
        <begin position="9"/>
        <end position="58"/>
    </location>
</feature>
<feature type="binding site" evidence="7">
    <location>
        <position position="27"/>
    </location>
    <ligand>
        <name>3-phosphoshikimate</name>
        <dbReference type="ChEBI" id="CHEBI:145989"/>
    </ligand>
</feature>
<feature type="binding site" evidence="7">
    <location>
        <position position="70"/>
    </location>
    <ligand>
        <name>phosphoenolpyruvate</name>
        <dbReference type="ChEBI" id="CHEBI:58702"/>
    </ligand>
</feature>
<evidence type="ECO:0000256" key="4">
    <source>
        <dbReference type="ARBA" id="ARBA00022679"/>
    </source>
</evidence>
<sequence length="408" mass="45100">MSYQITAPGEPIITRLRLPSSKSISNRALILNALSNSPYPVENLSNCDDTQVTIAAFRPETYLIDIHAAGTAMRFLTAYFSGKTGEWTLTGTARMRQRPIRLLVEALRSLGAKIEYLGEEGFPPLKISGRRLTGGALSLAGNVSSQYISALLMVAPYMEQGLTLTLCGEVISRPYIEMTIQLMRQYGVSVCWEGEVIRIAPQTYTPTAFQVEADWSAASYWYEIVSLIPGSSIELSGLQHPSTQGDARIADFFKPLGVETQYLDTGARLVHTGNRRQRIELDLSDQPDLAQTLVVTCSLLDIPFCFTGLQSLKIKETDRIAALKNELVKLGYPIADRNDSVLEWDGCHTAPQSTPAIDTYDDHRMALAFAPAAVRFPGLVVNHPEVVSKSYPDFWDDLKQNGFTVNEI</sequence>
<protein>
    <recommendedName>
        <fullName evidence="7">3-phosphoshikimate 1-carboxyvinyltransferase</fullName>
        <ecNumber evidence="7">2.5.1.19</ecNumber>
    </recommendedName>
    <alternativeName>
        <fullName evidence="7">5-enolpyruvylshikimate-3-phosphate synthase</fullName>
        <shortName evidence="7">EPSP synthase</shortName>
        <shortName evidence="7">EPSPS</shortName>
    </alternativeName>
</protein>
<evidence type="ECO:0000256" key="6">
    <source>
        <dbReference type="ARBA" id="ARBA00044633"/>
    </source>
</evidence>
<feature type="binding site" evidence="7">
    <location>
        <position position="98"/>
    </location>
    <ligand>
        <name>phosphoenolpyruvate</name>
        <dbReference type="ChEBI" id="CHEBI:58702"/>
    </ligand>
</feature>
<comment type="similarity">
    <text evidence="2 7">Belongs to the EPSP synthase family.</text>
</comment>
<evidence type="ECO:0000313" key="10">
    <source>
        <dbReference type="Proteomes" id="UP000824112"/>
    </source>
</evidence>
<feature type="binding site" evidence="7">
    <location>
        <position position="146"/>
    </location>
    <ligand>
        <name>phosphoenolpyruvate</name>
        <dbReference type="ChEBI" id="CHEBI:58702"/>
    </ligand>
</feature>
<keyword evidence="5 7" id="KW-0057">Aromatic amino acid biosynthesis</keyword>
<dbReference type="EC" id="2.5.1.19" evidence="7"/>
<keyword evidence="4 7" id="KW-0808">Transferase</keyword>
<comment type="subcellular location">
    <subcellularLocation>
        <location evidence="7">Cytoplasm</location>
    </subcellularLocation>
</comment>
<evidence type="ECO:0000256" key="1">
    <source>
        <dbReference type="ARBA" id="ARBA00004811"/>
    </source>
</evidence>
<comment type="caution">
    <text evidence="9">The sequence shown here is derived from an EMBL/GenBank/DDBJ whole genome shotgun (WGS) entry which is preliminary data.</text>
</comment>
<dbReference type="Proteomes" id="UP000824112">
    <property type="component" value="Unassembled WGS sequence"/>
</dbReference>
<feature type="domain" description="Enolpyruvate transferase" evidence="8">
    <location>
        <begin position="60"/>
        <end position="398"/>
    </location>
</feature>
<dbReference type="HAMAP" id="MF_00210">
    <property type="entry name" value="EPSP_synth"/>
    <property type="match status" value="1"/>
</dbReference>
<feature type="binding site" evidence="7">
    <location>
        <position position="172"/>
    </location>
    <ligand>
        <name>3-phosphoshikimate</name>
        <dbReference type="ChEBI" id="CHEBI:145989"/>
    </ligand>
</feature>
<evidence type="ECO:0000256" key="7">
    <source>
        <dbReference type="HAMAP-Rule" id="MF_00210"/>
    </source>
</evidence>
<dbReference type="InterPro" id="IPR001986">
    <property type="entry name" value="Enolpyruvate_Tfrase_dom"/>
</dbReference>
<reference evidence="9" key="2">
    <citation type="journal article" date="2021" name="PeerJ">
        <title>Extensive microbial diversity within the chicken gut microbiome revealed by metagenomics and culture.</title>
        <authorList>
            <person name="Gilroy R."/>
            <person name="Ravi A."/>
            <person name="Getino M."/>
            <person name="Pursley I."/>
            <person name="Horton D.L."/>
            <person name="Alikhan N.F."/>
            <person name="Baker D."/>
            <person name="Gharbi K."/>
            <person name="Hall N."/>
            <person name="Watson M."/>
            <person name="Adriaenssens E.M."/>
            <person name="Foster-Nyarko E."/>
            <person name="Jarju S."/>
            <person name="Secka A."/>
            <person name="Antonio M."/>
            <person name="Oren A."/>
            <person name="Chaudhuri R.R."/>
            <person name="La Ragione R."/>
            <person name="Hildebrand F."/>
            <person name="Pallen M.J."/>
        </authorList>
    </citation>
    <scope>NUCLEOTIDE SEQUENCE</scope>
    <source>
        <strain evidence="9">CHK158-818</strain>
    </source>
</reference>
<dbReference type="EMBL" id="DVNA01000143">
    <property type="protein sequence ID" value="HIU55410.1"/>
    <property type="molecule type" value="Genomic_DNA"/>
</dbReference>
<dbReference type="GO" id="GO:0003866">
    <property type="term" value="F:3-phosphoshikimate 1-carboxyvinyltransferase activity"/>
    <property type="evidence" value="ECO:0007669"/>
    <property type="project" value="UniProtKB-UniRule"/>
</dbReference>
<feature type="binding site" evidence="7">
    <location>
        <position position="23"/>
    </location>
    <ligand>
        <name>3-phosphoshikimate</name>
        <dbReference type="ChEBI" id="CHEBI:145989"/>
    </ligand>
</feature>
<feature type="binding site" evidence="7">
    <location>
        <position position="389"/>
    </location>
    <ligand>
        <name>phosphoenolpyruvate</name>
        <dbReference type="ChEBI" id="CHEBI:58702"/>
    </ligand>
</feature>
<dbReference type="CDD" id="cd01556">
    <property type="entry name" value="EPSP_synthase"/>
    <property type="match status" value="1"/>
</dbReference>
<feature type="binding site" evidence="7">
    <location>
        <position position="364"/>
    </location>
    <ligand>
        <name>phosphoenolpyruvate</name>
        <dbReference type="ChEBI" id="CHEBI:58702"/>
    </ligand>
</feature>
<comment type="caution">
    <text evidence="7">Lacks conserved residue(s) required for the propagation of feature annotation.</text>
</comment>
<gene>
    <name evidence="7" type="primary">aroA</name>
    <name evidence="9" type="ORF">IAB03_06355</name>
</gene>
<dbReference type="PANTHER" id="PTHR21090:SF5">
    <property type="entry name" value="PENTAFUNCTIONAL AROM POLYPEPTIDE"/>
    <property type="match status" value="1"/>
</dbReference>
<comment type="catalytic activity">
    <reaction evidence="6">
        <text>3-phosphoshikimate + phosphoenolpyruvate = 5-O-(1-carboxyvinyl)-3-phosphoshikimate + phosphate</text>
        <dbReference type="Rhea" id="RHEA:21256"/>
        <dbReference type="ChEBI" id="CHEBI:43474"/>
        <dbReference type="ChEBI" id="CHEBI:57701"/>
        <dbReference type="ChEBI" id="CHEBI:58702"/>
        <dbReference type="ChEBI" id="CHEBI:145989"/>
        <dbReference type="EC" id="2.5.1.19"/>
    </reaction>
    <physiologicalReaction direction="left-to-right" evidence="6">
        <dbReference type="Rhea" id="RHEA:21257"/>
    </physiologicalReaction>
</comment>
<feature type="active site" description="Proton acceptor" evidence="7">
    <location>
        <position position="288"/>
    </location>
</feature>
<feature type="binding site" evidence="7">
    <location>
        <position position="144"/>
    </location>
    <ligand>
        <name>3-phosphoshikimate</name>
        <dbReference type="ChEBI" id="CHEBI:145989"/>
    </ligand>
</feature>
<evidence type="ECO:0000256" key="5">
    <source>
        <dbReference type="ARBA" id="ARBA00023141"/>
    </source>
</evidence>
<dbReference type="GO" id="GO:0005737">
    <property type="term" value="C:cytoplasm"/>
    <property type="evidence" value="ECO:0007669"/>
    <property type="project" value="UniProtKB-SubCell"/>
</dbReference>
<evidence type="ECO:0000256" key="2">
    <source>
        <dbReference type="ARBA" id="ARBA00009948"/>
    </source>
</evidence>
<comment type="pathway">
    <text evidence="1 7">Metabolic intermediate biosynthesis; chorismate biosynthesis; chorismate from D-erythrose 4-phosphate and phosphoenolpyruvate: step 6/7.</text>
</comment>
<name>A0A9D1M8C0_9BACT</name>
<keyword evidence="7" id="KW-0963">Cytoplasm</keyword>
<dbReference type="SUPFAM" id="SSF55205">
    <property type="entry name" value="EPT/RTPC-like"/>
    <property type="match status" value="1"/>
</dbReference>
<dbReference type="PANTHER" id="PTHR21090">
    <property type="entry name" value="AROM/DEHYDROQUINATE SYNTHASE"/>
    <property type="match status" value="1"/>
</dbReference>
<dbReference type="GO" id="GO:0009073">
    <property type="term" value="P:aromatic amino acid family biosynthetic process"/>
    <property type="evidence" value="ECO:0007669"/>
    <property type="project" value="UniProtKB-KW"/>
</dbReference>
<dbReference type="PROSITE" id="PS00885">
    <property type="entry name" value="EPSP_SYNTHASE_2"/>
    <property type="match status" value="1"/>
</dbReference>
<feature type="binding site" evidence="7">
    <location>
        <position position="315"/>
    </location>
    <ligand>
        <name>3-phosphoshikimate</name>
        <dbReference type="ChEBI" id="CHEBI:145989"/>
    </ligand>
</feature>
<keyword evidence="3 7" id="KW-0028">Amino-acid biosynthesis</keyword>
<feature type="binding site" evidence="7">
    <location>
        <position position="22"/>
    </location>
    <ligand>
        <name>phosphoenolpyruvate</name>
        <dbReference type="ChEBI" id="CHEBI:58702"/>
    </ligand>
</feature>
<feature type="binding site" evidence="7">
    <location>
        <position position="22"/>
    </location>
    <ligand>
        <name>3-phosphoshikimate</name>
        <dbReference type="ChEBI" id="CHEBI:145989"/>
    </ligand>
</feature>
<dbReference type="GO" id="GO:0009423">
    <property type="term" value="P:chorismate biosynthetic process"/>
    <property type="evidence" value="ECO:0007669"/>
    <property type="project" value="UniProtKB-UniRule"/>
</dbReference>
<comment type="subunit">
    <text evidence="7">Monomer.</text>
</comment>
<feature type="binding site" evidence="7">
    <location>
        <position position="288"/>
    </location>
    <ligand>
        <name>3-phosphoshikimate</name>
        <dbReference type="ChEBI" id="CHEBI:145989"/>
    </ligand>
</feature>
<proteinExistence type="inferred from homology"/>
<organism evidence="9 10">
    <name type="scientific">Candidatus Gallibacteroides avistercoris</name>
    <dbReference type="NCBI Taxonomy" id="2840833"/>
    <lineage>
        <taxon>Bacteria</taxon>
        <taxon>Pseudomonadati</taxon>
        <taxon>Bacteroidota</taxon>
        <taxon>Bacteroidia</taxon>
        <taxon>Bacteroidales</taxon>
        <taxon>Bacteroidaceae</taxon>
        <taxon>Bacteroidaceae incertae sedis</taxon>
        <taxon>Candidatus Gallibacteroides</taxon>
    </lineage>
</organism>
<dbReference type="InterPro" id="IPR036968">
    <property type="entry name" value="Enolpyruvate_Tfrase_sf"/>
</dbReference>
<reference evidence="9" key="1">
    <citation type="submission" date="2020-10" db="EMBL/GenBank/DDBJ databases">
        <authorList>
            <person name="Gilroy R."/>
        </authorList>
    </citation>
    <scope>NUCLEOTIDE SEQUENCE</scope>
    <source>
        <strain evidence="9">CHK158-818</strain>
    </source>
</reference>
<feature type="binding site" evidence="7">
    <location>
        <position position="146"/>
    </location>
    <ligand>
        <name>3-phosphoshikimate</name>
        <dbReference type="ChEBI" id="CHEBI:145989"/>
    </ligand>
</feature>
<dbReference type="InterPro" id="IPR006264">
    <property type="entry name" value="EPSP_synthase"/>
</dbReference>
<accession>A0A9D1M8C0</accession>
<feature type="binding site" evidence="7">
    <location>
        <position position="319"/>
    </location>
    <ligand>
        <name>phosphoenolpyruvate</name>
        <dbReference type="ChEBI" id="CHEBI:58702"/>
    </ligand>
</feature>
<evidence type="ECO:0000259" key="8">
    <source>
        <dbReference type="Pfam" id="PF00275"/>
    </source>
</evidence>
<evidence type="ECO:0000256" key="3">
    <source>
        <dbReference type="ARBA" id="ARBA00022605"/>
    </source>
</evidence>